<dbReference type="Pfam" id="PF13229">
    <property type="entry name" value="Beta_helix"/>
    <property type="match status" value="2"/>
</dbReference>
<comment type="subcellular location">
    <subcellularLocation>
        <location evidence="1">Cell envelope</location>
    </subcellularLocation>
    <subcellularLocation>
        <location evidence="2">Cell outer membrane</location>
    </subcellularLocation>
    <subcellularLocation>
        <location evidence="3">Secreted</location>
    </subcellularLocation>
</comment>
<evidence type="ECO:0000259" key="9">
    <source>
        <dbReference type="Pfam" id="PF13229"/>
    </source>
</evidence>
<keyword evidence="6" id="KW-0472">Membrane</keyword>
<feature type="chain" id="PRO_5022009038" description="Right handed beta helix domain-containing protein" evidence="8">
    <location>
        <begin position="20"/>
        <end position="682"/>
    </location>
</feature>
<dbReference type="NCBIfam" id="TIGR01376">
    <property type="entry name" value="POMP_repeat"/>
    <property type="match status" value="1"/>
</dbReference>
<evidence type="ECO:0000256" key="7">
    <source>
        <dbReference type="ARBA" id="ARBA00023237"/>
    </source>
</evidence>
<dbReference type="GO" id="GO:0005576">
    <property type="term" value="C:extracellular region"/>
    <property type="evidence" value="ECO:0007669"/>
    <property type="project" value="UniProtKB-SubCell"/>
</dbReference>
<evidence type="ECO:0000256" key="3">
    <source>
        <dbReference type="ARBA" id="ARBA00004613"/>
    </source>
</evidence>
<keyword evidence="5 8" id="KW-0732">Signal</keyword>
<reference evidence="10 11" key="1">
    <citation type="submission" date="2019-02" db="EMBL/GenBank/DDBJ databases">
        <title>Deep-cultivation of Planctomycetes and their phenomic and genomic characterization uncovers novel biology.</title>
        <authorList>
            <person name="Wiegand S."/>
            <person name="Jogler M."/>
            <person name="Boedeker C."/>
            <person name="Pinto D."/>
            <person name="Vollmers J."/>
            <person name="Rivas-Marin E."/>
            <person name="Kohn T."/>
            <person name="Peeters S.H."/>
            <person name="Heuer A."/>
            <person name="Rast P."/>
            <person name="Oberbeckmann S."/>
            <person name="Bunk B."/>
            <person name="Jeske O."/>
            <person name="Meyerdierks A."/>
            <person name="Storesund J.E."/>
            <person name="Kallscheuer N."/>
            <person name="Luecker S."/>
            <person name="Lage O.M."/>
            <person name="Pohl T."/>
            <person name="Merkel B.J."/>
            <person name="Hornburger P."/>
            <person name="Mueller R.-W."/>
            <person name="Bruemmer F."/>
            <person name="Labrenz M."/>
            <person name="Spormann A.M."/>
            <person name="Op den Camp H."/>
            <person name="Overmann J."/>
            <person name="Amann R."/>
            <person name="Jetten M.S.M."/>
            <person name="Mascher T."/>
            <person name="Medema M.H."/>
            <person name="Devos D.P."/>
            <person name="Kaster A.-K."/>
            <person name="Ovreas L."/>
            <person name="Rohde M."/>
            <person name="Galperin M.Y."/>
            <person name="Jogler C."/>
        </authorList>
    </citation>
    <scope>NUCLEOTIDE SEQUENCE [LARGE SCALE GENOMIC DNA]</scope>
    <source>
        <strain evidence="10 11">Poly30</strain>
    </source>
</reference>
<dbReference type="EMBL" id="CP036434">
    <property type="protein sequence ID" value="QDV05633.1"/>
    <property type="molecule type" value="Genomic_DNA"/>
</dbReference>
<dbReference type="PANTHER" id="PTHR11319">
    <property type="entry name" value="G PROTEIN-COUPLED RECEPTOR-RELATED"/>
    <property type="match status" value="1"/>
</dbReference>
<dbReference type="SUPFAM" id="SSF51126">
    <property type="entry name" value="Pectin lyase-like"/>
    <property type="match status" value="2"/>
</dbReference>
<dbReference type="InterPro" id="IPR039448">
    <property type="entry name" value="Beta_helix"/>
</dbReference>
<feature type="signal peptide" evidence="8">
    <location>
        <begin position="1"/>
        <end position="19"/>
    </location>
</feature>
<organism evidence="10 11">
    <name type="scientific">Saltatorellus ferox</name>
    <dbReference type="NCBI Taxonomy" id="2528018"/>
    <lineage>
        <taxon>Bacteria</taxon>
        <taxon>Pseudomonadati</taxon>
        <taxon>Planctomycetota</taxon>
        <taxon>Planctomycetia</taxon>
        <taxon>Planctomycetia incertae sedis</taxon>
        <taxon>Saltatorellus</taxon>
    </lineage>
</organism>
<dbReference type="AlphaFoldDB" id="A0A518ENH3"/>
<feature type="domain" description="Right handed beta helix" evidence="9">
    <location>
        <begin position="139"/>
        <end position="276"/>
    </location>
</feature>
<dbReference type="GO" id="GO:0009279">
    <property type="term" value="C:cell outer membrane"/>
    <property type="evidence" value="ECO:0007669"/>
    <property type="project" value="UniProtKB-SubCell"/>
</dbReference>
<evidence type="ECO:0000256" key="4">
    <source>
        <dbReference type="ARBA" id="ARBA00022525"/>
    </source>
</evidence>
<name>A0A518ENH3_9BACT</name>
<dbReference type="PANTHER" id="PTHR11319:SF35">
    <property type="entry name" value="OUTER MEMBRANE PROTEIN PMPC-RELATED"/>
    <property type="match status" value="1"/>
</dbReference>
<dbReference type="InterPro" id="IPR012334">
    <property type="entry name" value="Pectin_lyas_fold"/>
</dbReference>
<gene>
    <name evidence="10" type="ORF">Poly30_11320</name>
</gene>
<dbReference type="RefSeq" id="WP_145195097.1">
    <property type="nucleotide sequence ID" value="NZ_CP036434.1"/>
</dbReference>
<feature type="domain" description="Right handed beta helix" evidence="9">
    <location>
        <begin position="303"/>
        <end position="425"/>
    </location>
</feature>
<dbReference type="OrthoDB" id="272910at2"/>
<evidence type="ECO:0000256" key="8">
    <source>
        <dbReference type="SAM" id="SignalP"/>
    </source>
</evidence>
<dbReference type="InterPro" id="IPR011050">
    <property type="entry name" value="Pectin_lyase_fold/virulence"/>
</dbReference>
<evidence type="ECO:0000256" key="5">
    <source>
        <dbReference type="ARBA" id="ARBA00022729"/>
    </source>
</evidence>
<protein>
    <recommendedName>
        <fullName evidence="9">Right handed beta helix domain-containing protein</fullName>
    </recommendedName>
</protein>
<evidence type="ECO:0000313" key="10">
    <source>
        <dbReference type="EMBL" id="QDV05633.1"/>
    </source>
</evidence>
<keyword evidence="7" id="KW-0998">Cell outer membrane</keyword>
<evidence type="ECO:0000256" key="6">
    <source>
        <dbReference type="ARBA" id="ARBA00023136"/>
    </source>
</evidence>
<evidence type="ECO:0000313" key="11">
    <source>
        <dbReference type="Proteomes" id="UP000320390"/>
    </source>
</evidence>
<sequence length="682" mass="70250" precursor="true">MFAAALTLLTSLTALLPLVQGTSDENPPPEGVTWYVNAAGTGLGTGSSADPFTNIAYGVSRSYVGSGDTFLVAPGTYDDEEIDFYGKSLTIRSSGGSSVTTIIARPMLSPMEPHSAARLRSGEQDVLIEGFRFTGGTGSYECTGFTSAVGGAIEACGGASLTVRDCLFEANTAERGGSIYAQDASIEIEGCRFTGPGTEARGEAVYLLRADAEIKDSIFEDLFYVSADIPRGGGAVVADQSTLELERCTFQRNATRFQGAHLWGRNADVTADGCAFGSSTGYAGASISASGGTLRLMNSTVRLARAIQAPGAGIFGSGADVLVENCLFELNRVEGTREGGAIAIQAGRLNVEGSVFLRNHAGQGGAIAISQSTNTLISDCRFVANAAPNGGGAFASGDSFATIERSLFQSNTALPTGAGGAVTGRAVLEYCTLSSNHAGTDGGAAADRASLVRSIAWANTPTDLAPGVMANQSLVGLPAGATVTAPIDGDPRFWSGSDFHLLPGSPAIDAAPISEGLDSDGTRGEIGAWPYVPGYCPPDLSLGLETPVCTSIASSSGEIASLTAFGSLSIQRNRLLLLTRDLPPQVPTLLLASRNQGMMTVPGMLGPLCLGSPFLRLLTLQAPSRPDGTAPSWVRLTTGGTNPSPADLTVQSGDTWNFQLWFRDSNAGAVTNTSSAVQVTLR</sequence>
<accession>A0A518ENH3</accession>
<proteinExistence type="predicted"/>
<evidence type="ECO:0000256" key="2">
    <source>
        <dbReference type="ARBA" id="ARBA00004442"/>
    </source>
</evidence>
<evidence type="ECO:0000256" key="1">
    <source>
        <dbReference type="ARBA" id="ARBA00004196"/>
    </source>
</evidence>
<dbReference type="Proteomes" id="UP000320390">
    <property type="component" value="Chromosome"/>
</dbReference>
<dbReference type="Gene3D" id="2.160.20.10">
    <property type="entry name" value="Single-stranded right-handed beta-helix, Pectin lyase-like"/>
    <property type="match status" value="2"/>
</dbReference>
<keyword evidence="4" id="KW-0964">Secreted</keyword>
<dbReference type="InterPro" id="IPR003368">
    <property type="entry name" value="POMP_repeat"/>
</dbReference>
<keyword evidence="11" id="KW-1185">Reference proteome</keyword>